<dbReference type="eggNOG" id="COG2367">
    <property type="taxonomic scope" value="Bacteria"/>
</dbReference>
<dbReference type="HOGENOM" id="CLU_031960_9_2_9"/>
<reference evidence="2 3" key="1">
    <citation type="submission" date="2013-04" db="EMBL/GenBank/DDBJ databases">
        <title>Draft genome of the heavy metal tolerant bacterium Lysinibacillus sphaericus strain OT4b.31.</title>
        <authorList>
            <person name="Pena-Montenegro T.D."/>
            <person name="Dussan J."/>
        </authorList>
    </citation>
    <scope>NUCLEOTIDE SEQUENCE [LARGE SCALE GENOMIC DNA]</scope>
    <source>
        <strain evidence="2 3">OT4b.31</strain>
    </source>
</reference>
<dbReference type="AlphaFoldDB" id="R7ZA24"/>
<accession>R7ZA24</accession>
<organism evidence="2 3">
    <name type="scientific">Lysinibacillus sphaericus OT4b.31</name>
    <dbReference type="NCBI Taxonomy" id="1285586"/>
    <lineage>
        <taxon>Bacteria</taxon>
        <taxon>Bacillati</taxon>
        <taxon>Bacillota</taxon>
        <taxon>Bacilli</taxon>
        <taxon>Bacillales</taxon>
        <taxon>Bacillaceae</taxon>
        <taxon>Lysinibacillus</taxon>
    </lineage>
</organism>
<dbReference type="PANTHER" id="PTHR35333">
    <property type="entry name" value="BETA-LACTAMASE"/>
    <property type="match status" value="1"/>
</dbReference>
<dbReference type="InterPro" id="IPR012338">
    <property type="entry name" value="Beta-lactam/transpept-like"/>
</dbReference>
<gene>
    <name evidence="2" type="ORF">H131_19632</name>
</gene>
<dbReference type="Gene3D" id="3.40.710.10">
    <property type="entry name" value="DD-peptidase/beta-lactamase superfamily"/>
    <property type="match status" value="1"/>
</dbReference>
<feature type="domain" description="Beta-lactamase class A catalytic" evidence="1">
    <location>
        <begin position="21"/>
        <end position="232"/>
    </location>
</feature>
<evidence type="ECO:0000313" key="2">
    <source>
        <dbReference type="EMBL" id="EON70821.1"/>
    </source>
</evidence>
<dbReference type="PATRIC" id="fig|1285586.5.peg.4086"/>
<dbReference type="InterPro" id="IPR000871">
    <property type="entry name" value="Beta-lactam_class-A"/>
</dbReference>
<protein>
    <submittedName>
        <fullName evidence="2">Beta-lactamase class A</fullName>
    </submittedName>
</protein>
<dbReference type="GO" id="GO:0008800">
    <property type="term" value="F:beta-lactamase activity"/>
    <property type="evidence" value="ECO:0007669"/>
    <property type="project" value="InterPro"/>
</dbReference>
<evidence type="ECO:0000259" key="1">
    <source>
        <dbReference type="Pfam" id="PF13354"/>
    </source>
</evidence>
<dbReference type="Proteomes" id="UP000013911">
    <property type="component" value="Unassembled WGS sequence"/>
</dbReference>
<dbReference type="PANTHER" id="PTHR35333:SF3">
    <property type="entry name" value="BETA-LACTAMASE-TYPE TRANSPEPTIDASE FOLD CONTAINING PROTEIN"/>
    <property type="match status" value="1"/>
</dbReference>
<sequence>MKIMQPLIRQLLQETPYKVHIIVKDLRTDETLISERSTEVFSSASLMKVPILLAVLHHVETNRLTLDEVLMITPKDWVDFSVISEQQLKSATIYELLVWMIITSDNTATNILIDYMGMDALNCYFRENGLKHTILQRKMMDVVRRANGVDNVTTARDMAHIFTHIYRQDLFTPSFSALAIDILSRQRVHEALSRYLVDDVIIAHKTGGLETVDHDVGIVYSDAKDYLIGVFVTEVTNNQEARQLIGRISKVVYEYLVQQKGELK</sequence>
<evidence type="ECO:0000313" key="3">
    <source>
        <dbReference type="Proteomes" id="UP000013911"/>
    </source>
</evidence>
<dbReference type="Pfam" id="PF13354">
    <property type="entry name" value="Beta-lactamase2"/>
    <property type="match status" value="1"/>
</dbReference>
<dbReference type="SUPFAM" id="SSF56601">
    <property type="entry name" value="beta-lactamase/transpeptidase-like"/>
    <property type="match status" value="1"/>
</dbReference>
<name>R7ZA24_LYSSH</name>
<dbReference type="GO" id="GO:0046677">
    <property type="term" value="P:response to antibiotic"/>
    <property type="evidence" value="ECO:0007669"/>
    <property type="project" value="InterPro"/>
</dbReference>
<dbReference type="GO" id="GO:0030655">
    <property type="term" value="P:beta-lactam antibiotic catabolic process"/>
    <property type="evidence" value="ECO:0007669"/>
    <property type="project" value="InterPro"/>
</dbReference>
<comment type="caution">
    <text evidence="2">The sequence shown here is derived from an EMBL/GenBank/DDBJ whole genome shotgun (WGS) entry which is preliminary data.</text>
</comment>
<proteinExistence type="predicted"/>
<dbReference type="InterPro" id="IPR045155">
    <property type="entry name" value="Beta-lactam_cat"/>
</dbReference>
<dbReference type="EMBL" id="AQPX01000028">
    <property type="protein sequence ID" value="EON70821.1"/>
    <property type="molecule type" value="Genomic_DNA"/>
</dbReference>